<organism evidence="6 7">
    <name type="scientific">Aeromicrobium ginsengisoli</name>
    <dbReference type="NCBI Taxonomy" id="363867"/>
    <lineage>
        <taxon>Bacteria</taxon>
        <taxon>Bacillati</taxon>
        <taxon>Actinomycetota</taxon>
        <taxon>Actinomycetes</taxon>
        <taxon>Propionibacteriales</taxon>
        <taxon>Nocardioidaceae</taxon>
        <taxon>Aeromicrobium</taxon>
    </lineage>
</organism>
<evidence type="ECO:0000313" key="6">
    <source>
        <dbReference type="EMBL" id="KAA1394427.1"/>
    </source>
</evidence>
<dbReference type="InterPro" id="IPR014710">
    <property type="entry name" value="RmlC-like_jellyroll"/>
</dbReference>
<keyword evidence="7" id="KW-1185">Reference proteome</keyword>
<dbReference type="AlphaFoldDB" id="A0A5M4F9N8"/>
<dbReference type="RefSeq" id="WP_149691033.1">
    <property type="nucleotide sequence ID" value="NZ_SDPQ02000004.1"/>
</dbReference>
<dbReference type="InterPro" id="IPR003313">
    <property type="entry name" value="AraC-bd"/>
</dbReference>
<dbReference type="Proteomes" id="UP000380867">
    <property type="component" value="Unassembled WGS sequence"/>
</dbReference>
<name>A0A5M4F9N8_9ACTN</name>
<gene>
    <name evidence="6" type="ORF">ESP70_019735</name>
</gene>
<dbReference type="PANTHER" id="PTHR43280:SF32">
    <property type="entry name" value="TRANSCRIPTIONAL REGULATORY PROTEIN"/>
    <property type="match status" value="1"/>
</dbReference>
<dbReference type="InterPro" id="IPR018060">
    <property type="entry name" value="HTH_AraC"/>
</dbReference>
<dbReference type="GO" id="GO:0043565">
    <property type="term" value="F:sequence-specific DNA binding"/>
    <property type="evidence" value="ECO:0007669"/>
    <property type="project" value="InterPro"/>
</dbReference>
<dbReference type="InterPro" id="IPR020449">
    <property type="entry name" value="Tscrpt_reg_AraC-type_HTH"/>
</dbReference>
<dbReference type="SUPFAM" id="SSF46689">
    <property type="entry name" value="Homeodomain-like"/>
    <property type="match status" value="1"/>
</dbReference>
<dbReference type="EMBL" id="SDPQ02000004">
    <property type="protein sequence ID" value="KAA1394427.1"/>
    <property type="molecule type" value="Genomic_DNA"/>
</dbReference>
<dbReference type="SUPFAM" id="SSF51182">
    <property type="entry name" value="RmlC-like cupins"/>
    <property type="match status" value="1"/>
</dbReference>
<dbReference type="InterPro" id="IPR011051">
    <property type="entry name" value="RmlC_Cupin_sf"/>
</dbReference>
<dbReference type="PROSITE" id="PS01124">
    <property type="entry name" value="HTH_ARAC_FAMILY_2"/>
    <property type="match status" value="1"/>
</dbReference>
<feature type="domain" description="HTH araC/xylS-type" evidence="5">
    <location>
        <begin position="190"/>
        <end position="292"/>
    </location>
</feature>
<evidence type="ECO:0000313" key="7">
    <source>
        <dbReference type="Proteomes" id="UP000380867"/>
    </source>
</evidence>
<dbReference type="Gene3D" id="2.60.120.10">
    <property type="entry name" value="Jelly Rolls"/>
    <property type="match status" value="1"/>
</dbReference>
<proteinExistence type="predicted"/>
<feature type="region of interest" description="Disordered" evidence="4">
    <location>
        <begin position="1"/>
        <end position="20"/>
    </location>
</feature>
<dbReference type="GO" id="GO:0003700">
    <property type="term" value="F:DNA-binding transcription factor activity"/>
    <property type="evidence" value="ECO:0007669"/>
    <property type="project" value="InterPro"/>
</dbReference>
<dbReference type="OrthoDB" id="9799345at2"/>
<evidence type="ECO:0000256" key="3">
    <source>
        <dbReference type="ARBA" id="ARBA00023163"/>
    </source>
</evidence>
<dbReference type="Pfam" id="PF12833">
    <property type="entry name" value="HTH_18"/>
    <property type="match status" value="1"/>
</dbReference>
<protein>
    <submittedName>
        <fullName evidence="6">Helix-turn-helix transcriptional regulator</fullName>
    </submittedName>
</protein>
<keyword evidence="3" id="KW-0804">Transcription</keyword>
<dbReference type="SMART" id="SM00342">
    <property type="entry name" value="HTH_ARAC"/>
    <property type="match status" value="1"/>
</dbReference>
<dbReference type="Pfam" id="PF02311">
    <property type="entry name" value="AraC_binding"/>
    <property type="match status" value="1"/>
</dbReference>
<dbReference type="PANTHER" id="PTHR43280">
    <property type="entry name" value="ARAC-FAMILY TRANSCRIPTIONAL REGULATOR"/>
    <property type="match status" value="1"/>
</dbReference>
<keyword evidence="1" id="KW-0805">Transcription regulation</keyword>
<accession>A0A5M4F9N8</accession>
<dbReference type="PRINTS" id="PR00032">
    <property type="entry name" value="HTHARAC"/>
</dbReference>
<evidence type="ECO:0000256" key="1">
    <source>
        <dbReference type="ARBA" id="ARBA00023015"/>
    </source>
</evidence>
<comment type="caution">
    <text evidence="6">The sequence shown here is derived from an EMBL/GenBank/DDBJ whole genome shotgun (WGS) entry which is preliminary data.</text>
</comment>
<keyword evidence="2" id="KW-0238">DNA-binding</keyword>
<sequence>MVKTGHPASDDIRPVQFDPPTPEVGDIEVLDLERMRVRGGPAEFLTPQRLDFDMLLRVDEGTATHTVDFTAYALGPGDVLWVRAGQTHQWGRIDDIDGPSVLFAAHAIDDRTRELVRTSGTAIPNVWPASLIERTPVAEAWALLLACGRQPTGDRTDVRDAALAHATGALLTQLALAQPADQTAGPAATHEAYIWFRDEIDRRFGEWHQVTHYAERLGYSPRTLNRLARAHTGRSAKQLIDERVVLEAKRLLSHGEAPVAEIAERLGFDDPSNFSAYFRARAGVTPGAFRRAG</sequence>
<dbReference type="Gene3D" id="1.10.10.60">
    <property type="entry name" value="Homeodomain-like"/>
    <property type="match status" value="1"/>
</dbReference>
<evidence type="ECO:0000259" key="5">
    <source>
        <dbReference type="PROSITE" id="PS01124"/>
    </source>
</evidence>
<evidence type="ECO:0000256" key="2">
    <source>
        <dbReference type="ARBA" id="ARBA00023125"/>
    </source>
</evidence>
<dbReference type="InterPro" id="IPR009057">
    <property type="entry name" value="Homeodomain-like_sf"/>
</dbReference>
<evidence type="ECO:0000256" key="4">
    <source>
        <dbReference type="SAM" id="MobiDB-lite"/>
    </source>
</evidence>
<reference evidence="6" key="1">
    <citation type="submission" date="2019-09" db="EMBL/GenBank/DDBJ databases">
        <authorList>
            <person name="Li J."/>
        </authorList>
    </citation>
    <scope>NUCLEOTIDE SEQUENCE [LARGE SCALE GENOMIC DNA]</scope>
    <source>
        <strain evidence="6">JCM 14732</strain>
    </source>
</reference>